<evidence type="ECO:0000313" key="1">
    <source>
        <dbReference type="EMBL" id="CAK1208708.1"/>
    </source>
</evidence>
<evidence type="ECO:0000313" key="7">
    <source>
        <dbReference type="EMBL" id="PWH59673.1"/>
    </source>
</evidence>
<reference evidence="4" key="6">
    <citation type="submission" date="2020-03" db="EMBL/GenBank/DDBJ databases">
        <authorList>
            <consortium name="NCBI Pathogen Detection Project"/>
        </authorList>
    </citation>
    <scope>NUCLEOTIDE SEQUENCE</scope>
    <source>
        <strain evidence="4">AMC_487</strain>
    </source>
</reference>
<gene>
    <name evidence="6" type="ORF">C2M16_00795</name>
    <name evidence="5" type="ORF">D9D43_08450</name>
    <name evidence="7" type="ORF">DD762_16310</name>
    <name evidence="2" type="ORF">E6D34_03155</name>
    <name evidence="3" type="ORF">F9461_01960</name>
    <name evidence="1" type="ORF">FGAF848_13430</name>
    <name evidence="4" type="ORF">HJQ60_004539</name>
    <name evidence="8" type="ORF">JNP96_09365</name>
    <name evidence="9" type="ORF">NCTC11112_04676</name>
</gene>
<dbReference type="Proteomes" id="UP000236598">
    <property type="component" value="Unassembled WGS sequence"/>
</dbReference>
<evidence type="ECO:0000313" key="2">
    <source>
        <dbReference type="EMBL" id="EFC9748302.1"/>
    </source>
</evidence>
<reference evidence="1" key="8">
    <citation type="submission" date="2023-10" db="EMBL/GenBank/DDBJ databases">
        <authorList>
            <person name="Leclercq S."/>
        </authorList>
    </citation>
    <scope>NUCLEOTIDE SEQUENCE</scope>
    <source>
        <strain evidence="1">F848</strain>
    </source>
</reference>
<protein>
    <submittedName>
        <fullName evidence="6">Uncharacterized protein</fullName>
    </submittedName>
</protein>
<dbReference type="EMBL" id="RNLZ01000011">
    <property type="protein sequence ID" value="MGE13620.1"/>
    <property type="molecule type" value="Genomic_DNA"/>
</dbReference>
<reference evidence="4" key="1">
    <citation type="journal article" date="2018" name="Genome Biol.">
        <title>SKESA: strategic k-mer extension for scrupulous assemblies.</title>
        <authorList>
            <person name="Souvorov A."/>
            <person name="Agarwala R."/>
            <person name="Lipman D.J."/>
        </authorList>
    </citation>
    <scope>NUCLEOTIDE SEQUENCE [LARGE SCALE GENOMIC DNA]</scope>
    <source>
        <strain evidence="4">AMC_487</strain>
    </source>
</reference>
<reference evidence="7 11" key="3">
    <citation type="submission" date="2018-04" db="EMBL/GenBank/DDBJ databases">
        <title>Draft Genomic Sequencing Of Potential Extraintestinal Pathogenic Escherichia coli B8S56 Isolated from Retail Chicken Skin.</title>
        <authorList>
            <person name="Xu A."/>
            <person name="Tilman S."/>
            <person name="Wisser-Parker K."/>
            <person name="Scullen O.J."/>
            <person name="Sommers C."/>
        </authorList>
    </citation>
    <scope>NUCLEOTIDE SEQUENCE [LARGE SCALE GENOMIC DNA]</scope>
    <source>
        <strain evidence="7 11">B8S56</strain>
    </source>
</reference>
<reference evidence="8" key="7">
    <citation type="submission" date="2021-02" db="EMBL/GenBank/DDBJ databases">
        <title>Co-localization of colistin and carbapenem -resistance genes on a novel transferable IncHI2 plasmid in Escherichia coli from chicken-origin.</title>
        <authorList>
            <person name="Hoffmann M."/>
            <person name="Balkey M."/>
            <person name="Ronco T."/>
            <person name="Hendriksen R.S."/>
        </authorList>
    </citation>
    <scope>NUCLEOTIDE SEQUENCE</scope>
    <source>
        <strain evidence="8">CFSAN083829</strain>
    </source>
</reference>
<evidence type="ECO:0000313" key="14">
    <source>
        <dbReference type="Proteomes" id="UP000532204"/>
    </source>
</evidence>
<reference evidence="9 12" key="4">
    <citation type="submission" date="2018-06" db="EMBL/GenBank/DDBJ databases">
        <authorList>
            <consortium name="Pathogen Informatics"/>
            <person name="Doyle S."/>
        </authorList>
    </citation>
    <scope>NUCLEOTIDE SEQUENCE [LARGE SCALE GENOMIC DNA]</scope>
    <source>
        <strain evidence="9 12">NCTC11112</strain>
    </source>
</reference>
<dbReference type="Proteomes" id="UP000245761">
    <property type="component" value="Unassembled WGS sequence"/>
</dbReference>
<evidence type="ECO:0000313" key="4">
    <source>
        <dbReference type="EMBL" id="HAI5334477.1"/>
    </source>
</evidence>
<evidence type="ECO:0000313" key="6">
    <source>
        <dbReference type="EMBL" id="PNY69638.1"/>
    </source>
</evidence>
<dbReference type="Proteomes" id="UP000272336">
    <property type="component" value="Unassembled WGS sequence"/>
</dbReference>
<evidence type="ECO:0000313" key="3">
    <source>
        <dbReference type="EMBL" id="EFH3671990.1"/>
    </source>
</evidence>
<dbReference type="EMBL" id="AASVQO010000001">
    <property type="protein sequence ID" value="EFH3671990.1"/>
    <property type="molecule type" value="Genomic_DNA"/>
</dbReference>
<evidence type="ECO:0000313" key="9">
    <source>
        <dbReference type="EMBL" id="STG54103.1"/>
    </source>
</evidence>
<dbReference type="EMBL" id="UGAW01000001">
    <property type="protein sequence ID" value="STG54103.1"/>
    <property type="molecule type" value="Genomic_DNA"/>
</dbReference>
<sequence>MTAILRRRNKTLFTDTSGMEYEVESSVIATTTRCPAGDELIYVHLTDGSQITVLTESWRELEIISEVRT</sequence>
<dbReference type="EMBL" id="AASEBA010000004">
    <property type="protein sequence ID" value="EFC9748302.1"/>
    <property type="molecule type" value="Genomic_DNA"/>
</dbReference>
<dbReference type="EMBL" id="QEMT01000027">
    <property type="protein sequence ID" value="PWH59673.1"/>
    <property type="molecule type" value="Genomic_DNA"/>
</dbReference>
<proteinExistence type="predicted"/>
<evidence type="ECO:0000313" key="8">
    <source>
        <dbReference type="EMBL" id="QRZ99141.1"/>
    </source>
</evidence>
<dbReference type="RefSeq" id="WP_000125224.1">
    <property type="nucleotide sequence ID" value="NZ_AP027520.1"/>
</dbReference>
<dbReference type="Proteomes" id="UP000845800">
    <property type="component" value="Unassembled WGS sequence"/>
</dbReference>
<evidence type="ECO:0000313" key="10">
    <source>
        <dbReference type="Proteomes" id="UP000236598"/>
    </source>
</evidence>
<dbReference type="Proteomes" id="UP000663166">
    <property type="component" value="Chromosome"/>
</dbReference>
<evidence type="ECO:0000313" key="12">
    <source>
        <dbReference type="Proteomes" id="UP000254817"/>
    </source>
</evidence>
<organism evidence="6 10">
    <name type="scientific">Escherichia coli</name>
    <dbReference type="NCBI Taxonomy" id="562"/>
    <lineage>
        <taxon>Bacteria</taxon>
        <taxon>Pseudomonadati</taxon>
        <taxon>Pseudomonadota</taxon>
        <taxon>Gammaproteobacteria</taxon>
        <taxon>Enterobacterales</taxon>
        <taxon>Enterobacteriaceae</taxon>
        <taxon>Escherichia</taxon>
    </lineage>
</organism>
<dbReference type="Proteomes" id="UP000254817">
    <property type="component" value="Unassembled WGS sequence"/>
</dbReference>
<evidence type="ECO:0000313" key="5">
    <source>
        <dbReference type="EMBL" id="MGE13620.1"/>
    </source>
</evidence>
<dbReference type="Proteomes" id="UP000534496">
    <property type="component" value="Unassembled WGS sequence"/>
</dbReference>
<dbReference type="Proteomes" id="UP000532204">
    <property type="component" value="Unassembled WGS sequence"/>
</dbReference>
<dbReference type="EMBL" id="CAUZHL010000002">
    <property type="protein sequence ID" value="CAK1208708.1"/>
    <property type="molecule type" value="Genomic_DNA"/>
</dbReference>
<dbReference type="Proteomes" id="UP001190091">
    <property type="component" value="Unassembled WGS sequence"/>
</dbReference>
<dbReference type="EMBL" id="CP070393">
    <property type="protein sequence ID" value="QRZ99141.1"/>
    <property type="molecule type" value="Genomic_DNA"/>
</dbReference>
<evidence type="ECO:0000313" key="13">
    <source>
        <dbReference type="Proteomes" id="UP000272336"/>
    </source>
</evidence>
<reference evidence="2 14" key="5">
    <citation type="submission" date="2019-05" db="EMBL/GenBank/DDBJ databases">
        <authorList>
            <consortium name="NARMS: The National Antimicrobial Resistance Monitoring System"/>
        </authorList>
    </citation>
    <scope>NUCLEOTIDE SEQUENCE [LARGE SCALE GENOMIC DNA]</scope>
    <source>
        <strain evidence="5 13">CVM N17EC0060</strain>
        <strain evidence="2 14">CVM N18EC122</strain>
        <strain evidence="3 15">CVM N19EC0189</strain>
    </source>
</reference>
<name>A0A0D8WND3_ECOLX</name>
<reference evidence="6 10" key="2">
    <citation type="submission" date="2018-01" db="EMBL/GenBank/DDBJ databases">
        <title>Draft Genomic Sequencing Of Potential Extraintestinal Pathogenic Escherichia coli B8S18 Isolated From Retail Chicken Skin.</title>
        <authorList>
            <person name="Xu A."/>
            <person name="Tilman S."/>
            <person name="Wisser-Parker K."/>
            <person name="Sheen S."/>
            <person name="Sommers C."/>
        </authorList>
    </citation>
    <scope>NUCLEOTIDE SEQUENCE [LARGE SCALE GENOMIC DNA]</scope>
    <source>
        <strain evidence="6 10">B8S18Com</strain>
    </source>
</reference>
<evidence type="ECO:0000313" key="11">
    <source>
        <dbReference type="Proteomes" id="UP000245761"/>
    </source>
</evidence>
<evidence type="ECO:0000313" key="15">
    <source>
        <dbReference type="Proteomes" id="UP000534496"/>
    </source>
</evidence>
<dbReference type="EMBL" id="DABERK010000033">
    <property type="protein sequence ID" value="HAI5334477.1"/>
    <property type="molecule type" value="Genomic_DNA"/>
</dbReference>
<accession>A0A0D8WND3</accession>
<dbReference type="AlphaFoldDB" id="A0A0D8WND3"/>
<dbReference type="EMBL" id="PPHQ01000001">
    <property type="protein sequence ID" value="PNY69638.1"/>
    <property type="molecule type" value="Genomic_DNA"/>
</dbReference>